<dbReference type="PROSITE" id="PS50835">
    <property type="entry name" value="IG_LIKE"/>
    <property type="match status" value="2"/>
</dbReference>
<dbReference type="RefSeq" id="XP_034237216.1">
    <property type="nucleotide sequence ID" value="XM_034381325.1"/>
</dbReference>
<feature type="domain" description="Ig-like" evidence="2">
    <location>
        <begin position="75"/>
        <end position="178"/>
    </location>
</feature>
<sequence>MPCVLQPGQGVLLPALRLLLIAALPTLLHATTVDKGPDKHEVSRRHITNQQGNWQQEWYSGTDDYHQRLGEGVGPADNNTVTNVTVQLGGSAFLHCRVRNMGERTVSPEVTWVRRRDWHILTTGISTYTNDERFQVLHPEGSDDWTLQIKYVQRRDNGTYECQVATGAGLMSHFVNLHIVVPEAFILGSGGEHHVDRNSPISLICIIEKSPTPPQYVFWYHNDKMINYDTQRGGITVETEPGARTQSRLTIRDASDADSGNYTCSASNTEAASIFVFVSEGDKIAAISRRKTSSADSSQASRAALFAALLLPVGLLVRR</sequence>
<dbReference type="KEGG" id="tpal:117642785"/>
<protein>
    <submittedName>
        <fullName evidence="4 5">Hemicentin-1</fullName>
    </submittedName>
</protein>
<dbReference type="Pfam" id="PF07686">
    <property type="entry name" value="V-set"/>
    <property type="match status" value="1"/>
</dbReference>
<dbReference type="Gene3D" id="2.60.40.10">
    <property type="entry name" value="Immunoglobulins"/>
    <property type="match status" value="2"/>
</dbReference>
<dbReference type="GeneID" id="117642785"/>
<dbReference type="SUPFAM" id="SSF48726">
    <property type="entry name" value="Immunoglobulin"/>
    <property type="match status" value="2"/>
</dbReference>
<feature type="domain" description="Ig-like" evidence="2">
    <location>
        <begin position="182"/>
        <end position="275"/>
    </location>
</feature>
<reference evidence="4 5" key="1">
    <citation type="submission" date="2025-04" db="UniProtKB">
        <authorList>
            <consortium name="RefSeq"/>
        </authorList>
    </citation>
    <scope>IDENTIFICATION</scope>
    <source>
        <tissue evidence="4 5">Total insect</tissue>
    </source>
</reference>
<evidence type="ECO:0000313" key="7">
    <source>
        <dbReference type="RefSeq" id="XP_034237218.1"/>
    </source>
</evidence>
<evidence type="ECO:0000256" key="1">
    <source>
        <dbReference type="SAM" id="SignalP"/>
    </source>
</evidence>
<dbReference type="OrthoDB" id="10031887at2759"/>
<dbReference type="PANTHER" id="PTHR23279:SF45">
    <property type="entry name" value="DEFECTIVE PROBOSCIS EXTENSION RESPONSE 12, ISOFORM C"/>
    <property type="match status" value="1"/>
</dbReference>
<evidence type="ECO:0000313" key="5">
    <source>
        <dbReference type="RefSeq" id="XP_034237216.1"/>
    </source>
</evidence>
<dbReference type="Pfam" id="PF13927">
    <property type="entry name" value="Ig_3"/>
    <property type="match status" value="1"/>
</dbReference>
<evidence type="ECO:0000313" key="4">
    <source>
        <dbReference type="RefSeq" id="XP_034237215.1"/>
    </source>
</evidence>
<dbReference type="InterPro" id="IPR036179">
    <property type="entry name" value="Ig-like_dom_sf"/>
</dbReference>
<dbReference type="InterPro" id="IPR003599">
    <property type="entry name" value="Ig_sub"/>
</dbReference>
<keyword evidence="3" id="KW-1185">Reference proteome</keyword>
<dbReference type="InterPro" id="IPR003598">
    <property type="entry name" value="Ig_sub2"/>
</dbReference>
<dbReference type="GO" id="GO:0050808">
    <property type="term" value="P:synapse organization"/>
    <property type="evidence" value="ECO:0007669"/>
    <property type="project" value="TreeGrafter"/>
</dbReference>
<proteinExistence type="predicted"/>
<dbReference type="PANTHER" id="PTHR23279">
    <property type="entry name" value="DEFECTIVE PROBOSCIS EXTENSION RESPONSE DPR -RELATED"/>
    <property type="match status" value="1"/>
</dbReference>
<dbReference type="GO" id="GO:0032589">
    <property type="term" value="C:neuron projection membrane"/>
    <property type="evidence" value="ECO:0007669"/>
    <property type="project" value="TreeGrafter"/>
</dbReference>
<dbReference type="SMART" id="SM00408">
    <property type="entry name" value="IGc2"/>
    <property type="match status" value="2"/>
</dbReference>
<dbReference type="InterPro" id="IPR013783">
    <property type="entry name" value="Ig-like_fold"/>
</dbReference>
<dbReference type="CDD" id="cd00096">
    <property type="entry name" value="Ig"/>
    <property type="match status" value="1"/>
</dbReference>
<evidence type="ECO:0000313" key="3">
    <source>
        <dbReference type="Proteomes" id="UP000515158"/>
    </source>
</evidence>
<evidence type="ECO:0000259" key="2">
    <source>
        <dbReference type="PROSITE" id="PS50835"/>
    </source>
</evidence>
<dbReference type="InterPro" id="IPR037448">
    <property type="entry name" value="Zig-8"/>
</dbReference>
<feature type="signal peptide" evidence="1">
    <location>
        <begin position="1"/>
        <end position="30"/>
    </location>
</feature>
<name>A0A6P8YJM4_THRPL</name>
<dbReference type="FunFam" id="2.60.40.10:FF:001291">
    <property type="entry name" value="Uncharacterized protein, isoform B"/>
    <property type="match status" value="1"/>
</dbReference>
<dbReference type="InterPro" id="IPR007110">
    <property type="entry name" value="Ig-like_dom"/>
</dbReference>
<dbReference type="InterPro" id="IPR013106">
    <property type="entry name" value="Ig_V-set"/>
</dbReference>
<accession>A0A6P8YJM4</accession>
<evidence type="ECO:0000313" key="6">
    <source>
        <dbReference type="RefSeq" id="XP_034237217.1"/>
    </source>
</evidence>
<gene>
    <name evidence="4 5 6 7" type="primary">LOC117642785</name>
</gene>
<dbReference type="SMART" id="SM00409">
    <property type="entry name" value="IG"/>
    <property type="match status" value="2"/>
</dbReference>
<dbReference type="Proteomes" id="UP000515158">
    <property type="component" value="Unplaced"/>
</dbReference>
<dbReference type="RefSeq" id="XP_034237217.1">
    <property type="nucleotide sequence ID" value="XM_034381326.1"/>
</dbReference>
<dbReference type="FunFam" id="2.60.40.10:FF:001061">
    <property type="entry name" value="Uncharacterized protein, isoform C"/>
    <property type="match status" value="1"/>
</dbReference>
<dbReference type="RefSeq" id="XP_034237218.1">
    <property type="nucleotide sequence ID" value="XM_034381327.1"/>
</dbReference>
<feature type="chain" id="PRO_5044654804" evidence="1">
    <location>
        <begin position="31"/>
        <end position="319"/>
    </location>
</feature>
<dbReference type="RefSeq" id="XP_034237215.1">
    <property type="nucleotide sequence ID" value="XM_034381324.1"/>
</dbReference>
<dbReference type="AlphaFoldDB" id="A0A6P8YJM4"/>
<organism evidence="4">
    <name type="scientific">Thrips palmi</name>
    <name type="common">Melon thrips</name>
    <dbReference type="NCBI Taxonomy" id="161013"/>
    <lineage>
        <taxon>Eukaryota</taxon>
        <taxon>Metazoa</taxon>
        <taxon>Ecdysozoa</taxon>
        <taxon>Arthropoda</taxon>
        <taxon>Hexapoda</taxon>
        <taxon>Insecta</taxon>
        <taxon>Pterygota</taxon>
        <taxon>Neoptera</taxon>
        <taxon>Paraneoptera</taxon>
        <taxon>Thysanoptera</taxon>
        <taxon>Terebrantia</taxon>
        <taxon>Thripoidea</taxon>
        <taxon>Thripidae</taxon>
        <taxon>Thrips</taxon>
    </lineage>
</organism>
<keyword evidence="1" id="KW-0732">Signal</keyword>
<dbReference type="CTD" id="50320"/>